<evidence type="ECO:0000313" key="2">
    <source>
        <dbReference type="Proteomes" id="UP001273136"/>
    </source>
</evidence>
<protein>
    <submittedName>
        <fullName evidence="1">Uncharacterized protein</fullName>
    </submittedName>
</protein>
<dbReference type="EMBL" id="JAWDKA010000008">
    <property type="protein sequence ID" value="MDV0442291.1"/>
    <property type="molecule type" value="Genomic_DNA"/>
</dbReference>
<organism evidence="1 2">
    <name type="scientific">Methanorbis furvi</name>
    <dbReference type="NCBI Taxonomy" id="3028299"/>
    <lineage>
        <taxon>Archaea</taxon>
        <taxon>Methanobacteriati</taxon>
        <taxon>Methanobacteriota</taxon>
        <taxon>Stenosarchaea group</taxon>
        <taxon>Methanomicrobia</taxon>
        <taxon>Methanomicrobiales</taxon>
        <taxon>Methanocorpusculaceae</taxon>
        <taxon>Methanorbis</taxon>
    </lineage>
</organism>
<gene>
    <name evidence="1" type="ORF">McpAg1_15250</name>
</gene>
<evidence type="ECO:0000313" key="1">
    <source>
        <dbReference type="EMBL" id="MDV0442291.1"/>
    </source>
</evidence>
<reference evidence="1" key="1">
    <citation type="submission" date="2023-06" db="EMBL/GenBank/DDBJ databases">
        <title>Genome sequence of Methancorpusculaceae sp. Ag1.</title>
        <authorList>
            <person name="Protasov E."/>
            <person name="Platt K."/>
            <person name="Poehlein A."/>
            <person name="Daniel R."/>
            <person name="Brune A."/>
        </authorList>
    </citation>
    <scope>NUCLEOTIDE SEQUENCE</scope>
    <source>
        <strain evidence="1">Ag1</strain>
    </source>
</reference>
<dbReference type="AlphaFoldDB" id="A0AAE4MDS9"/>
<accession>A0AAE4MDS9</accession>
<comment type="caution">
    <text evidence="1">The sequence shown here is derived from an EMBL/GenBank/DDBJ whole genome shotgun (WGS) entry which is preliminary data.</text>
</comment>
<proteinExistence type="predicted"/>
<sequence>MHSLGTHLLWISSGMLFCTVTLRSEFCFVHTFCSGCGFCSAHGKSEHTEISRKKKHHGADVNSTEIIF</sequence>
<keyword evidence="2" id="KW-1185">Reference proteome</keyword>
<name>A0AAE4MDS9_9EURY</name>
<dbReference type="Proteomes" id="UP001273136">
    <property type="component" value="Unassembled WGS sequence"/>
</dbReference>